<feature type="region of interest" description="Disordered" evidence="1">
    <location>
        <begin position="471"/>
        <end position="507"/>
    </location>
</feature>
<evidence type="ECO:0000313" key="4">
    <source>
        <dbReference type="Proteomes" id="UP000663792"/>
    </source>
</evidence>
<dbReference type="Gene3D" id="1.10.30.50">
    <property type="match status" value="1"/>
</dbReference>
<proteinExistence type="predicted"/>
<dbReference type="Proteomes" id="UP000663792">
    <property type="component" value="Unassembled WGS sequence"/>
</dbReference>
<keyword evidence="4" id="KW-1185">Reference proteome</keyword>
<gene>
    <name evidence="3" type="ORF">JL106_18610</name>
</gene>
<accession>A0A938YJI3</accession>
<reference evidence="3" key="1">
    <citation type="submission" date="2021-01" db="EMBL/GenBank/DDBJ databases">
        <title>YIM 132084 draft genome.</title>
        <authorList>
            <person name="An D."/>
        </authorList>
    </citation>
    <scope>NUCLEOTIDE SEQUENCE</scope>
    <source>
        <strain evidence="3">YIM 132084</strain>
    </source>
</reference>
<evidence type="ECO:0000259" key="2">
    <source>
        <dbReference type="SMART" id="SM00507"/>
    </source>
</evidence>
<dbReference type="AlphaFoldDB" id="A0A938YJI3"/>
<dbReference type="EMBL" id="JAERWK010000025">
    <property type="protein sequence ID" value="MBM9469304.1"/>
    <property type="molecule type" value="Genomic_DNA"/>
</dbReference>
<evidence type="ECO:0000313" key="3">
    <source>
        <dbReference type="EMBL" id="MBM9469304.1"/>
    </source>
</evidence>
<organism evidence="3 4">
    <name type="scientific">Nakamurella leprariae</name>
    <dbReference type="NCBI Taxonomy" id="2803911"/>
    <lineage>
        <taxon>Bacteria</taxon>
        <taxon>Bacillati</taxon>
        <taxon>Actinomycetota</taxon>
        <taxon>Actinomycetes</taxon>
        <taxon>Nakamurellales</taxon>
        <taxon>Nakamurellaceae</taxon>
        <taxon>Nakamurella</taxon>
    </lineage>
</organism>
<dbReference type="InterPro" id="IPR003615">
    <property type="entry name" value="HNH_nuc"/>
</dbReference>
<evidence type="ECO:0000256" key="1">
    <source>
        <dbReference type="SAM" id="MobiDB-lite"/>
    </source>
</evidence>
<feature type="domain" description="HNH nuclease" evidence="2">
    <location>
        <begin position="384"/>
        <end position="440"/>
    </location>
</feature>
<protein>
    <submittedName>
        <fullName evidence="3">DUF222 domain-containing protein</fullName>
    </submittedName>
</protein>
<dbReference type="CDD" id="cd00085">
    <property type="entry name" value="HNHc"/>
    <property type="match status" value="1"/>
</dbReference>
<sequence length="507" mass="53453">MPLILDLESRPSVALLEELTAAPPRALASGDLVAAIRASERILSWLTGLQMRLLAEFARPGRAGDLSDMVADLTDSPFPTAVTGPHGIDVDLLAAMVADKAADLAAAEVGAALHLSPLTARRRVDRAVELVTELPETLAALELGQIDRARAAVIADTTNGLSPEHRSMVEQQVLPTATDRTPGRLRPIVDRAALAIDPELAERRRKTARIGREVTVTPAADGMAYLRAHLPAEAAATIMTLLDVLATGPDTPATTAQVGGPLVKDARTVGARRADALTDLCDALLTTGHVDLRGLLDAEPGPASDPKRHGRRPHLIITLPLSALAGLDALPGELAGHGAITAEVARALAASAASLTTVAIDPATGTATSVGDHVPIKYRPGQRLRDRVLIAQDTCRFPGCRQPSRRCDLDHATEFNHTDPTAGGPTSEQNLIPLCRRHHRLKTFTDWTPHPESADGTSGSVGLVTWTSPTGATYPSPAREFTLPGELTDPTLGHPHPMTGALDDCPF</sequence>
<dbReference type="InterPro" id="IPR003870">
    <property type="entry name" value="DUF222"/>
</dbReference>
<dbReference type="RefSeq" id="WP_205262251.1">
    <property type="nucleotide sequence ID" value="NZ_JAERWK010000025.1"/>
</dbReference>
<dbReference type="SMART" id="SM00507">
    <property type="entry name" value="HNHc"/>
    <property type="match status" value="1"/>
</dbReference>
<comment type="caution">
    <text evidence="3">The sequence shown here is derived from an EMBL/GenBank/DDBJ whole genome shotgun (WGS) entry which is preliminary data.</text>
</comment>
<name>A0A938YJI3_9ACTN</name>
<dbReference type="Pfam" id="PF02720">
    <property type="entry name" value="DUF222"/>
    <property type="match status" value="1"/>
</dbReference>